<evidence type="ECO:0008006" key="4">
    <source>
        <dbReference type="Google" id="ProtNLM"/>
    </source>
</evidence>
<dbReference type="EMBL" id="JAMKFB020000023">
    <property type="protein sequence ID" value="KAL0158918.1"/>
    <property type="molecule type" value="Genomic_DNA"/>
</dbReference>
<reference evidence="2 3" key="1">
    <citation type="submission" date="2024-05" db="EMBL/GenBank/DDBJ databases">
        <title>Genome sequencing and assembly of Indian major carp, Cirrhinus mrigala (Hamilton, 1822).</title>
        <authorList>
            <person name="Mohindra V."/>
            <person name="Chowdhury L.M."/>
            <person name="Lal K."/>
            <person name="Jena J.K."/>
        </authorList>
    </citation>
    <scope>NUCLEOTIDE SEQUENCE [LARGE SCALE GENOMIC DNA]</scope>
    <source>
        <strain evidence="2">CM1030</strain>
        <tissue evidence="2">Blood</tissue>
    </source>
</reference>
<organism evidence="2 3">
    <name type="scientific">Cirrhinus mrigala</name>
    <name type="common">Mrigala</name>
    <dbReference type="NCBI Taxonomy" id="683832"/>
    <lineage>
        <taxon>Eukaryota</taxon>
        <taxon>Metazoa</taxon>
        <taxon>Chordata</taxon>
        <taxon>Craniata</taxon>
        <taxon>Vertebrata</taxon>
        <taxon>Euteleostomi</taxon>
        <taxon>Actinopterygii</taxon>
        <taxon>Neopterygii</taxon>
        <taxon>Teleostei</taxon>
        <taxon>Ostariophysi</taxon>
        <taxon>Cypriniformes</taxon>
        <taxon>Cyprinidae</taxon>
        <taxon>Labeoninae</taxon>
        <taxon>Labeonini</taxon>
        <taxon>Cirrhinus</taxon>
    </lineage>
</organism>
<dbReference type="InterPro" id="IPR011009">
    <property type="entry name" value="Kinase-like_dom_sf"/>
</dbReference>
<dbReference type="AlphaFoldDB" id="A0ABD0NA22"/>
<evidence type="ECO:0000256" key="1">
    <source>
        <dbReference type="SAM" id="MobiDB-lite"/>
    </source>
</evidence>
<feature type="non-terminal residue" evidence="2">
    <location>
        <position position="1"/>
    </location>
</feature>
<feature type="compositionally biased region" description="Polar residues" evidence="1">
    <location>
        <begin position="57"/>
        <end position="67"/>
    </location>
</feature>
<dbReference type="Gene3D" id="3.30.200.20">
    <property type="entry name" value="Phosphorylase Kinase, domain 1"/>
    <property type="match status" value="1"/>
</dbReference>
<accession>A0ABD0NA22</accession>
<proteinExistence type="predicted"/>
<name>A0ABD0NA22_CIRMR</name>
<dbReference type="Proteomes" id="UP001529510">
    <property type="component" value="Unassembled WGS sequence"/>
</dbReference>
<evidence type="ECO:0000313" key="3">
    <source>
        <dbReference type="Proteomes" id="UP001529510"/>
    </source>
</evidence>
<gene>
    <name evidence="2" type="ORF">M9458_046994</name>
</gene>
<comment type="caution">
    <text evidence="2">The sequence shown here is derived from an EMBL/GenBank/DDBJ whole genome shotgun (WGS) entry which is preliminary data.</text>
</comment>
<evidence type="ECO:0000313" key="2">
    <source>
        <dbReference type="EMBL" id="KAL0158918.1"/>
    </source>
</evidence>
<sequence>VSPYPQPGPSGLEPMTLQDPVDPQLGPSGLEPKALQDPADPQPGPSSLNSELMPVSCPSSLRLTPDTTDPDESVPFASLYEQGQSLGIGGFGTVFKGTRKSDGQQ</sequence>
<dbReference type="SUPFAM" id="SSF56112">
    <property type="entry name" value="Protein kinase-like (PK-like)"/>
    <property type="match status" value="1"/>
</dbReference>
<feature type="non-terminal residue" evidence="2">
    <location>
        <position position="105"/>
    </location>
</feature>
<feature type="region of interest" description="Disordered" evidence="1">
    <location>
        <begin position="1"/>
        <end position="77"/>
    </location>
</feature>
<protein>
    <recommendedName>
        <fullName evidence="4">Interleukin-1 receptor-associated kinase 1</fullName>
    </recommendedName>
</protein>
<keyword evidence="3" id="KW-1185">Reference proteome</keyword>